<sequence>TYTYTITDGDGDSSTATLTITINGADDGVMVDVPGNRAASTPDEVTTDQVVFESGLTEGSATNEADTQVNASFTVKALDGLSESGAITLSYQDVDGVTQTKVLSRAEVEALGGTAQHIETQYGTLDLNGYHQAADGTLTIDYSYVLTKAPEVAGTDVLDKIGVTAADRNGDVDDTSSIAIKIVDDAPQAHADASSITEDATEATVSGNVLEDASSGATPGPDDVADTQGADGATVTGIISNNVPGNTADDSVSGELTIKGAYGTVVIHADGSYDYALDNNNLAVQGLLTTESLTDTYTYTITDGDGDSSTATLTITINGADDGVTVSVPVDDAATTPDGVTTDQVVFESGLAEGSATNGADTQVNASFTVKALDGLSESGAITLSYQDVDGVAQTKVLSRAEIEALGGTAQHIETQYGTLELNGYHQAADGT</sequence>
<organism evidence="1 2">
    <name type="scientific">Candidimonas nitroreducens</name>
    <dbReference type="NCBI Taxonomy" id="683354"/>
    <lineage>
        <taxon>Bacteria</taxon>
        <taxon>Pseudomonadati</taxon>
        <taxon>Pseudomonadota</taxon>
        <taxon>Betaproteobacteria</taxon>
        <taxon>Burkholderiales</taxon>
        <taxon>Alcaligenaceae</taxon>
        <taxon>Candidimonas</taxon>
    </lineage>
</organism>
<feature type="non-terminal residue" evidence="1">
    <location>
        <position position="432"/>
    </location>
</feature>
<keyword evidence="2" id="KW-1185">Reference proteome</keyword>
<gene>
    <name evidence="1" type="ORF">CEY11_24915</name>
</gene>
<accession>A0A225M338</accession>
<feature type="non-terminal residue" evidence="1">
    <location>
        <position position="1"/>
    </location>
</feature>
<proteinExistence type="predicted"/>
<dbReference type="AlphaFoldDB" id="A0A225M338"/>
<evidence type="ECO:0000313" key="2">
    <source>
        <dbReference type="Proteomes" id="UP000214603"/>
    </source>
</evidence>
<reference evidence="2" key="1">
    <citation type="submission" date="2017-06" db="EMBL/GenBank/DDBJ databases">
        <title>Herbaspirillum phytohormonus sp. nov., isolated from the root nodule of Robinia pseudoacacia in lead-zinc mine.</title>
        <authorList>
            <person name="Fan M."/>
            <person name="Lin Y."/>
        </authorList>
    </citation>
    <scope>NUCLEOTIDE SEQUENCE [LARGE SCALE GENOMIC DNA]</scope>
    <source>
        <strain evidence="2">SC-089</strain>
    </source>
</reference>
<dbReference type="Proteomes" id="UP000214603">
    <property type="component" value="Unassembled WGS sequence"/>
</dbReference>
<comment type="caution">
    <text evidence="1">The sequence shown here is derived from an EMBL/GenBank/DDBJ whole genome shotgun (WGS) entry which is preliminary data.</text>
</comment>
<dbReference type="NCBIfam" id="TIGR01965">
    <property type="entry name" value="VCBS_repeat"/>
    <property type="match status" value="1"/>
</dbReference>
<dbReference type="EMBL" id="NJIH01000028">
    <property type="protein sequence ID" value="OWT53369.1"/>
    <property type="molecule type" value="Genomic_DNA"/>
</dbReference>
<dbReference type="InterPro" id="IPR013783">
    <property type="entry name" value="Ig-like_fold"/>
</dbReference>
<protein>
    <submittedName>
        <fullName evidence="1">Uncharacterized protein</fullName>
    </submittedName>
</protein>
<dbReference type="RefSeq" id="WP_198958991.1">
    <property type="nucleotide sequence ID" value="NZ_NJIH01000028.1"/>
</dbReference>
<dbReference type="InterPro" id="IPR010221">
    <property type="entry name" value="VCBS_dom"/>
</dbReference>
<evidence type="ECO:0000313" key="1">
    <source>
        <dbReference type="EMBL" id="OWT53369.1"/>
    </source>
</evidence>
<name>A0A225M338_9BURK</name>
<dbReference type="Gene3D" id="2.60.40.10">
    <property type="entry name" value="Immunoglobulins"/>
    <property type="match status" value="1"/>
</dbReference>